<dbReference type="PANTHER" id="PTHR32305">
    <property type="match status" value="1"/>
</dbReference>
<keyword evidence="5" id="KW-1185">Reference proteome</keyword>
<dbReference type="InterPro" id="IPR006530">
    <property type="entry name" value="YD"/>
</dbReference>
<feature type="region of interest" description="Disordered" evidence="2">
    <location>
        <begin position="1450"/>
        <end position="1476"/>
    </location>
</feature>
<dbReference type="KEGG" id="gvi:gll0213"/>
<dbReference type="InterPro" id="IPR014756">
    <property type="entry name" value="Ig_E-set"/>
</dbReference>
<dbReference type="Pfam" id="PF01833">
    <property type="entry name" value="TIG"/>
    <property type="match status" value="3"/>
</dbReference>
<feature type="region of interest" description="Disordered" evidence="2">
    <location>
        <begin position="881"/>
        <end position="922"/>
    </location>
</feature>
<dbReference type="STRING" id="251221.gene:10757685"/>
<dbReference type="eggNOG" id="COG3209">
    <property type="taxonomic scope" value="Bacteria"/>
</dbReference>
<dbReference type="Gene3D" id="2.60.40.10">
    <property type="entry name" value="Immunoglobulins"/>
    <property type="match status" value="4"/>
</dbReference>
<dbReference type="InterPro" id="IPR056823">
    <property type="entry name" value="TEN-like_YD-shell"/>
</dbReference>
<dbReference type="InterPro" id="IPR013783">
    <property type="entry name" value="Ig-like_fold"/>
</dbReference>
<evidence type="ECO:0000259" key="3">
    <source>
        <dbReference type="SMART" id="SM00306"/>
    </source>
</evidence>
<accession>Q7NP45</accession>
<dbReference type="NCBIfam" id="TIGR01443">
    <property type="entry name" value="intein_Cterm"/>
    <property type="match status" value="1"/>
</dbReference>
<keyword evidence="1" id="KW-0677">Repeat</keyword>
<dbReference type="InterPro" id="IPR006141">
    <property type="entry name" value="Intein_N"/>
</dbReference>
<dbReference type="GO" id="GO:0016539">
    <property type="term" value="P:intein-mediated protein splicing"/>
    <property type="evidence" value="ECO:0007669"/>
    <property type="project" value="InterPro"/>
</dbReference>
<dbReference type="InterPro" id="IPR036844">
    <property type="entry name" value="Hint_dom_sf"/>
</dbReference>
<dbReference type="HOGENOM" id="CLU_234390_0_0_3"/>
<feature type="region of interest" description="Disordered" evidence="2">
    <location>
        <begin position="1130"/>
        <end position="1215"/>
    </location>
</feature>
<dbReference type="eggNOG" id="COG1372">
    <property type="taxonomic scope" value="Bacteria"/>
</dbReference>
<reference evidence="4 5" key="2">
    <citation type="journal article" date="2003" name="DNA Res.">
        <title>Complete genome structure of Gloeobacter violaceus PCC 7421, a cyanobacterium that lacks thylakoids (supplement).</title>
        <authorList>
            <person name="Nakamura Y."/>
            <person name="Kaneko T."/>
            <person name="Sato S."/>
            <person name="Mimuro M."/>
            <person name="Miyashita H."/>
            <person name="Tsuchiya T."/>
            <person name="Sasamoto S."/>
            <person name="Watanabe A."/>
            <person name="Kawashima K."/>
            <person name="Kishida Y."/>
            <person name="Kiyokawa C."/>
            <person name="Kohara M."/>
            <person name="Matsumoto M."/>
            <person name="Matsuno A."/>
            <person name="Nakazaki N."/>
            <person name="Shimpo S."/>
            <person name="Takeuchi C."/>
            <person name="Yamada M."/>
            <person name="Tabata S."/>
        </authorList>
    </citation>
    <scope>NUCLEOTIDE SEQUENCE [LARGE SCALE GENOMIC DNA]</scope>
    <source>
        <strain evidence="5">ATCC 29082 / PCC 7421</strain>
    </source>
</reference>
<dbReference type="Pfam" id="PF20148">
    <property type="entry name" value="DUF6531"/>
    <property type="match status" value="1"/>
</dbReference>
<dbReference type="InterPro" id="IPR003587">
    <property type="entry name" value="Hint_dom_N"/>
</dbReference>
<evidence type="ECO:0000256" key="1">
    <source>
        <dbReference type="ARBA" id="ARBA00022737"/>
    </source>
</evidence>
<evidence type="ECO:0000313" key="4">
    <source>
        <dbReference type="EMBL" id="BAC88154.1"/>
    </source>
</evidence>
<dbReference type="Gene3D" id="2.180.10.10">
    <property type="entry name" value="RHS repeat-associated core"/>
    <property type="match status" value="3"/>
</dbReference>
<evidence type="ECO:0000256" key="2">
    <source>
        <dbReference type="SAM" id="MobiDB-lite"/>
    </source>
</evidence>
<dbReference type="Gene3D" id="2.170.16.10">
    <property type="entry name" value="Hedgehog/Intein (Hint) domain"/>
    <property type="match status" value="1"/>
</dbReference>
<protein>
    <submittedName>
        <fullName evidence="4">Gll0213 protein</fullName>
    </submittedName>
</protein>
<dbReference type="EMBL" id="BA000045">
    <property type="protein sequence ID" value="BAC88154.1"/>
    <property type="molecule type" value="Genomic_DNA"/>
</dbReference>
<dbReference type="InterPro" id="IPR002909">
    <property type="entry name" value="IPT_dom"/>
</dbReference>
<organism evidence="4 5">
    <name type="scientific">Gloeobacter violaceus (strain ATCC 29082 / PCC 7421)</name>
    <dbReference type="NCBI Taxonomy" id="251221"/>
    <lineage>
        <taxon>Bacteria</taxon>
        <taxon>Bacillati</taxon>
        <taxon>Cyanobacteriota</taxon>
        <taxon>Cyanophyceae</taxon>
        <taxon>Gloeobacterales</taxon>
        <taxon>Gloeobacteraceae</taxon>
        <taxon>Gloeobacter</taxon>
    </lineage>
</organism>
<evidence type="ECO:0000313" key="5">
    <source>
        <dbReference type="Proteomes" id="UP000000557"/>
    </source>
</evidence>
<dbReference type="SMART" id="SM00306">
    <property type="entry name" value="HintN"/>
    <property type="match status" value="1"/>
</dbReference>
<dbReference type="SUPFAM" id="SSF51294">
    <property type="entry name" value="Hedgehog/intein (Hint) domain"/>
    <property type="match status" value="1"/>
</dbReference>
<gene>
    <name evidence="4" type="ordered locus">gll0213</name>
</gene>
<dbReference type="InterPro" id="IPR030934">
    <property type="entry name" value="Intein_C"/>
</dbReference>
<name>Q7NP45_GLOVI</name>
<dbReference type="PROSITE" id="PS50817">
    <property type="entry name" value="INTEIN_N_TER"/>
    <property type="match status" value="1"/>
</dbReference>
<dbReference type="EnsemblBacteria" id="BAC88154">
    <property type="protein sequence ID" value="BAC88154"/>
    <property type="gene ID" value="BAC88154"/>
</dbReference>
<dbReference type="InterPro" id="IPR022385">
    <property type="entry name" value="Rhs_assc_core"/>
</dbReference>
<feature type="domain" description="Hint" evidence="3">
    <location>
        <begin position="1739"/>
        <end position="1840"/>
    </location>
</feature>
<dbReference type="Proteomes" id="UP000000557">
    <property type="component" value="Chromosome"/>
</dbReference>
<dbReference type="SUPFAM" id="SSF81296">
    <property type="entry name" value="E set domains"/>
    <property type="match status" value="4"/>
</dbReference>
<dbReference type="Pfam" id="PF25023">
    <property type="entry name" value="TEN_YD-shell"/>
    <property type="match status" value="2"/>
</dbReference>
<dbReference type="OrthoDB" id="518237at2"/>
<feature type="compositionally biased region" description="Polar residues" evidence="2">
    <location>
        <begin position="903"/>
        <end position="917"/>
    </location>
</feature>
<proteinExistence type="predicted"/>
<dbReference type="PANTHER" id="PTHR32305:SF15">
    <property type="entry name" value="PROTEIN RHSA-RELATED"/>
    <property type="match status" value="1"/>
</dbReference>
<dbReference type="InterPro" id="IPR050708">
    <property type="entry name" value="T6SS_VgrG/RHS"/>
</dbReference>
<dbReference type="PATRIC" id="fig|251221.4.peg.215"/>
<reference evidence="4 5" key="1">
    <citation type="journal article" date="2003" name="DNA Res.">
        <title>Complete genome structure of Gloeobacter violaceus PCC 7421, a cyanobacterium that lacks thylakoids.</title>
        <authorList>
            <person name="Nakamura Y."/>
            <person name="Kaneko T."/>
            <person name="Sato S."/>
            <person name="Mimuro M."/>
            <person name="Miyashita H."/>
            <person name="Tsuchiya T."/>
            <person name="Sasamoto S."/>
            <person name="Watanabe A."/>
            <person name="Kawashima K."/>
            <person name="Kishida Y."/>
            <person name="Kiyokawa C."/>
            <person name="Kohara M."/>
            <person name="Matsumoto M."/>
            <person name="Matsuno A."/>
            <person name="Nakazaki N."/>
            <person name="Shimpo S."/>
            <person name="Takeuchi C."/>
            <person name="Yamada M."/>
            <person name="Tabata S."/>
        </authorList>
    </citation>
    <scope>NUCLEOTIDE SEQUENCE [LARGE SCALE GENOMIC DNA]</scope>
    <source>
        <strain evidence="5">ATCC 29082 / PCC 7421</strain>
    </source>
</reference>
<dbReference type="Pfam" id="PF07591">
    <property type="entry name" value="PT-HINT"/>
    <property type="match status" value="1"/>
</dbReference>
<dbReference type="CDD" id="cd00081">
    <property type="entry name" value="Hint"/>
    <property type="match status" value="1"/>
</dbReference>
<dbReference type="NCBIfam" id="TIGR03696">
    <property type="entry name" value="Rhs_assc_core"/>
    <property type="match status" value="1"/>
</dbReference>
<feature type="compositionally biased region" description="Polar residues" evidence="2">
    <location>
        <begin position="881"/>
        <end position="896"/>
    </location>
</feature>
<dbReference type="NCBIfam" id="TIGR01643">
    <property type="entry name" value="YD_repeat_2x"/>
    <property type="match status" value="2"/>
</dbReference>
<sequence>MHLRTLSKTYLAFLWWFLMRNAFLSRWRAALRRAVCLLVLFVYCGGFALQAASASVDVVSGHYAYDTVDLVLGGRYPLMLQRHYQSSEQDRTPLTSYPGPFGPGTHMGLYSLRAAPVLDVAGQITKVRLSLPTGGAQLFATGVSGAPAGSYGNANPSDPIRGSFTVSGNATSSTLVLTLESGLVLSFSATLSGTRQLNSLTDRFGKAITFSYSGNNLTRVQDPFGRRIDFTYDATFTHQVRTATLYDNQGAVGGSVLYEYNSAGDLQYFHNAMDGQSVNNPDGTTRTVNGLTTYEYQNHYLTKITDPRGTVRLTNSYENFNTSGQAGRVTLQTLPGMDGRPGANGDQYTADDVLAQYVYSTGSTAVNDALYKTSDKQNWDKVTYNFDASTQQITAFSYAIDAAATYGFEYDPSTRDLTRFTNAYGQQTRFDYDGSYFRHLSGIELADSGRTSYSFTAPFGQIDSVTTPNNQSTYYEYNDPAGSYENSGYKGSLKSIADQLPENTSFEAYNPYGQATRVVDGQGRTTEFEYFDYPNNYITPGTANQDPHYITDPSGVQTCFRYDTLSRLKAVFYCYQFEQTNRWTEYSYDTLNRLIKITSPSDASNTRRITEFTYDDNSNVTSVKAPNGVLTTYTYDPMDRVATRAQAGRTEYFSYNNLGLLSKYKNARGQETLYEYGSKQRLRYVTFADGTKLTYSYNTLDQVASITDSSDASGARNVYFEYFTGTDQVSRLKTERIGTGETVRYFYDASGNLTSIKKGTSDASATPLINYDYKDDDASLATAGLCGNSTCDQNNAVVGFEYDPDGSLKSINYPNSIKEELFYNDGGEVERALFSGPGGTLLREIAYQYDYSTRGYLTSRTESGPSTPSVATSQSYSYNETGELTGATTPAGNYTNAYDKDGNLTSSSRPGASTTPSYEAGTNRMTAFEGGTLIYDGSGNLVEQNVGSTKVTFTYNARNQLSSYTNNAGFTVSFVYDALGRRMGKTISGTTTSYLLSGNQVIEQKTGSTTRRYLVGLGLDEVFMSREGSTDEYLLHDPLNNSVVAAVNGSTQAIKTGYGYSPFGQVTASNTSSNNLWLFAGAEAVNSASVVYHMRSRYYHAGNQRFMAEDPIGFAGGDTNLYRYLGNAPVTTSDPTGLRPDVRPRGVATLPGLSISTPEAPRATGAAESISKERATLSPSTISRPVERLAQSAQTKSVKLGQPGSRTDTAPGQDTLDCTPLPLTVVAGQSLGNICGYFEGPNSDLVDGSVRVSPSASGLSASISPDPVYVYSTFTVRVQTSTATPPGVYTLTADGYSVYDGTYYQPDSVTFEVLPPAPQINSISPGRGVTGSTVTLSGANLNYAPTVQFDNRLTATITSTSASEIKAIVPSGLPSYYGVPVNVTTKSGTSNNATFTVIVPPSISSFSPSSGKAGDNIAVTGADFYNLYGAAFNGTAASILSVSSSGTQMNLSVPSGASSGPISVSTEAGTATSPSSFTVNAPPSVSSLSPTAGAVGASVTVNGSNFTGASSVKFNATAAGFSVVSASQISATVPTGATDGAVSVTTAGGTASGGFFDVQATPTINSSGGVVGNPGSGVLSASASDTVLINGTNLNTLNSVTINGIAAYAVAVSATQIQVSLPENATTGPLVVQAAGVNLTASSSFKVNASTAPPSAHLDLVGVLGALQLLADVGGLIPGLNVPSAVLGIGASIVLGDAASAAGFGLTFLPFGGFAKAGVGLFKARTGLRNGIVAASRACGCFAEGTEVQTETGTKAIEKVEPGEKVLARNEKTGEQNLRRVQSTFQFDDRPVYRLELRETGGQGERDTLTVTGEHPFFLKDKGWTAAERLRSGERVQAVDGKWLRVVGLQPQQQRARTYNLEVEGEHTFFVGDTRAWVHNECLPTGLASQYLDVTRRKTTTRNIRTDVSVDEFRENLLDNGFAELPAIEALKGDILRFSKGATEYYLRSFSKSGPPTAELLVNGEQVLKLRLK</sequence>
<dbReference type="InParanoid" id="Q7NP45"/>
<dbReference type="InterPro" id="IPR045351">
    <property type="entry name" value="DUF6531"/>
</dbReference>